<dbReference type="GO" id="GO:0046872">
    <property type="term" value="F:metal ion binding"/>
    <property type="evidence" value="ECO:0007669"/>
    <property type="project" value="UniProtKB-KW"/>
</dbReference>
<evidence type="ECO:0000256" key="4">
    <source>
        <dbReference type="ARBA" id="ARBA00022833"/>
    </source>
</evidence>
<evidence type="ECO:0000313" key="10">
    <source>
        <dbReference type="EMBL" id="TKS01046.1"/>
    </source>
</evidence>
<evidence type="ECO:0000256" key="2">
    <source>
        <dbReference type="ARBA" id="ARBA00011385"/>
    </source>
</evidence>
<feature type="domain" description="LIM zinc-binding" evidence="9">
    <location>
        <begin position="8"/>
        <end position="68"/>
    </location>
</feature>
<evidence type="ECO:0000256" key="6">
    <source>
        <dbReference type="ARBA" id="ARBA00023203"/>
    </source>
</evidence>
<protein>
    <recommendedName>
        <fullName evidence="9">LIM zinc-binding domain-containing protein</fullName>
    </recommendedName>
</protein>
<evidence type="ECO:0000256" key="7">
    <source>
        <dbReference type="ARBA" id="ARBA00023212"/>
    </source>
</evidence>
<accession>A0A4V6A805</accession>
<dbReference type="InterPro" id="IPR001781">
    <property type="entry name" value="Znf_LIM"/>
</dbReference>
<comment type="subunit">
    <text evidence="2">Interacts with F-actin.</text>
</comment>
<dbReference type="Pfam" id="PF00412">
    <property type="entry name" value="LIM"/>
    <property type="match status" value="2"/>
</dbReference>
<dbReference type="FunFam" id="2.10.110.10:FF:000002">
    <property type="entry name" value="LIM domain and actin-binding 1"/>
    <property type="match status" value="2"/>
</dbReference>
<comment type="caution">
    <text evidence="10">The sequence shown here is derived from an EMBL/GenBank/DDBJ whole genome shotgun (WGS) entry which is preliminary data.</text>
</comment>
<keyword evidence="5 8" id="KW-0440">LIM domain</keyword>
<sequence length="214" mass="23847">MGFTGTLEKCKACDKTVYFIELVSADGVPYHKKCFKCSHCNGLLVMSSYSSIDGVLYCRPHYDQLFKETGNFIKKLQSCLMCVFPIMQTKAPSKLSAMFSGTQDKCASCTKTVYPLEKVTVEGEFFHKSCFRCSHGGCFITPSSYAALDGILYCKAHFSQLFKQKGSYSYLTKTSTMKKNAVNLPEEKSEAEQNHLTVPEASSHLAIAHENVQN</sequence>
<dbReference type="EMBL" id="RCHU01000575">
    <property type="protein sequence ID" value="TKS01046.1"/>
    <property type="molecule type" value="Genomic_DNA"/>
</dbReference>
<evidence type="ECO:0000256" key="5">
    <source>
        <dbReference type="ARBA" id="ARBA00023038"/>
    </source>
</evidence>
<keyword evidence="6" id="KW-0009">Actin-binding</keyword>
<dbReference type="PROSITE" id="PS00478">
    <property type="entry name" value="LIM_DOMAIN_1"/>
    <property type="match status" value="1"/>
</dbReference>
<keyword evidence="3 8" id="KW-0479">Metal-binding</keyword>
<organism evidence="10">
    <name type="scientific">Populus alba</name>
    <name type="common">White poplar</name>
    <dbReference type="NCBI Taxonomy" id="43335"/>
    <lineage>
        <taxon>Eukaryota</taxon>
        <taxon>Viridiplantae</taxon>
        <taxon>Streptophyta</taxon>
        <taxon>Embryophyta</taxon>
        <taxon>Tracheophyta</taxon>
        <taxon>Spermatophyta</taxon>
        <taxon>Magnoliopsida</taxon>
        <taxon>eudicotyledons</taxon>
        <taxon>Gunneridae</taxon>
        <taxon>Pentapetalae</taxon>
        <taxon>rosids</taxon>
        <taxon>fabids</taxon>
        <taxon>Malpighiales</taxon>
        <taxon>Salicaceae</taxon>
        <taxon>Saliceae</taxon>
        <taxon>Populus</taxon>
    </lineage>
</organism>
<dbReference type="GO" id="GO:0005856">
    <property type="term" value="C:cytoskeleton"/>
    <property type="evidence" value="ECO:0007669"/>
    <property type="project" value="UniProtKB-SubCell"/>
</dbReference>
<dbReference type="AlphaFoldDB" id="A0A4V6A805"/>
<dbReference type="PROSITE" id="PS50023">
    <property type="entry name" value="LIM_DOMAIN_2"/>
    <property type="match status" value="2"/>
</dbReference>
<dbReference type="SMART" id="SM00132">
    <property type="entry name" value="LIM"/>
    <property type="match status" value="2"/>
</dbReference>
<evidence type="ECO:0000259" key="9">
    <source>
        <dbReference type="PROSITE" id="PS50023"/>
    </source>
</evidence>
<dbReference type="Gene3D" id="2.10.110.10">
    <property type="entry name" value="Cysteine Rich Protein"/>
    <property type="match status" value="2"/>
</dbReference>
<evidence type="ECO:0000256" key="3">
    <source>
        <dbReference type="ARBA" id="ARBA00022723"/>
    </source>
</evidence>
<feature type="domain" description="LIM zinc-binding" evidence="9">
    <location>
        <begin position="104"/>
        <end position="164"/>
    </location>
</feature>
<dbReference type="SUPFAM" id="SSF57716">
    <property type="entry name" value="Glucocorticoid receptor-like (DNA-binding domain)"/>
    <property type="match status" value="4"/>
</dbReference>
<evidence type="ECO:0000256" key="1">
    <source>
        <dbReference type="ARBA" id="ARBA00004245"/>
    </source>
</evidence>
<keyword evidence="7" id="KW-0963">Cytoplasm</keyword>
<keyword evidence="7" id="KW-0206">Cytoskeleton</keyword>
<keyword evidence="4 8" id="KW-0862">Zinc</keyword>
<dbReference type="PANTHER" id="PTHR24206">
    <property type="entry name" value="OS06G0237300 PROTEIN"/>
    <property type="match status" value="1"/>
</dbReference>
<evidence type="ECO:0000256" key="8">
    <source>
        <dbReference type="PROSITE-ProRule" id="PRU00125"/>
    </source>
</evidence>
<dbReference type="CDD" id="cd09440">
    <property type="entry name" value="LIM1_SF3"/>
    <property type="match status" value="1"/>
</dbReference>
<comment type="subcellular location">
    <subcellularLocation>
        <location evidence="1">Cytoplasm</location>
        <location evidence="1">Cytoskeleton</location>
    </subcellularLocation>
</comment>
<dbReference type="GO" id="GO:0051017">
    <property type="term" value="P:actin filament bundle assembly"/>
    <property type="evidence" value="ECO:0007669"/>
    <property type="project" value="UniProtKB-ARBA"/>
</dbReference>
<proteinExistence type="predicted"/>
<dbReference type="GO" id="GO:0051015">
    <property type="term" value="F:actin filament binding"/>
    <property type="evidence" value="ECO:0007669"/>
    <property type="project" value="UniProtKB-ARBA"/>
</dbReference>
<name>A0A4V6A805_POPAL</name>
<reference evidence="10" key="1">
    <citation type="submission" date="2018-10" db="EMBL/GenBank/DDBJ databases">
        <title>Population genomic analysis revealed the cold adaptation of white poplar.</title>
        <authorList>
            <person name="Liu Y.-J."/>
        </authorList>
    </citation>
    <scope>NUCLEOTIDE SEQUENCE [LARGE SCALE GENOMIC DNA]</scope>
    <source>
        <strain evidence="10">PAL-ZL1</strain>
    </source>
</reference>
<gene>
    <name evidence="10" type="ORF">D5086_0000175290</name>
</gene>